<comment type="caution">
    <text evidence="1">The sequence shown here is derived from an EMBL/GenBank/DDBJ whole genome shotgun (WGS) entry which is preliminary data.</text>
</comment>
<dbReference type="Gene3D" id="3.40.50.300">
    <property type="entry name" value="P-loop containing nucleotide triphosphate hydrolases"/>
    <property type="match status" value="1"/>
</dbReference>
<dbReference type="RefSeq" id="WP_157205649.1">
    <property type="nucleotide sequence ID" value="NZ_LUUJ01000112.1"/>
</dbReference>
<dbReference type="EMBL" id="LUUJ01000112">
    <property type="protein sequence ID" value="OAI12116.1"/>
    <property type="molecule type" value="Genomic_DNA"/>
</dbReference>
<reference evidence="1 2" key="1">
    <citation type="submission" date="2016-03" db="EMBL/GenBank/DDBJ databases">
        <authorList>
            <person name="Ploux O."/>
        </authorList>
    </citation>
    <scope>NUCLEOTIDE SEQUENCE [LARGE SCALE GENOMIC DNA]</scope>
    <source>
        <strain evidence="1 2">R-45378</strain>
    </source>
</reference>
<dbReference type="InterPro" id="IPR027417">
    <property type="entry name" value="P-loop_NTPase"/>
</dbReference>
<protein>
    <recommendedName>
        <fullName evidence="3">NACHT domain-containing protein</fullName>
    </recommendedName>
</protein>
<organism evidence="1 2">
    <name type="scientific">Methylomonas koyamae</name>
    <dbReference type="NCBI Taxonomy" id="702114"/>
    <lineage>
        <taxon>Bacteria</taxon>
        <taxon>Pseudomonadati</taxon>
        <taxon>Pseudomonadota</taxon>
        <taxon>Gammaproteobacteria</taxon>
        <taxon>Methylococcales</taxon>
        <taxon>Methylococcaceae</taxon>
        <taxon>Methylomonas</taxon>
    </lineage>
</organism>
<gene>
    <name evidence="1" type="ORF">A1507_19200</name>
</gene>
<name>A0A177N2C9_9GAMM</name>
<proteinExistence type="predicted"/>
<evidence type="ECO:0008006" key="3">
    <source>
        <dbReference type="Google" id="ProtNLM"/>
    </source>
</evidence>
<evidence type="ECO:0000313" key="1">
    <source>
        <dbReference type="EMBL" id="OAI12116.1"/>
    </source>
</evidence>
<sequence length="748" mass="83825">MSNSWRSLEQYIRHLGQIIWDKPLLPERIDGVNFDAVADISDEENIIVEITEEHNLNKIRTDVAKILAVKMKMAAESIVVRAYIVMNEEPTPGMVDIGKPHKIHVISAQTFANQAFNFGTYATLRETNAFGSSIDPITGKPDHNNYIPVSYITDKANKSLSINEICDSLARKNRIILLGDYGTGKSRCVREAFQILKQIYQEASAYPLAINLREHWGAQSGIEIISGHFSRLGLSGSIDRAIQLLQAGSLLLLLDGFDEVGTQTFGNSENRRASIRMQALTGVRDLLNISKGGVLITGRPHYFNDNEELMSALGLSLRLKSTQVLKCREEFEDQQANAYLTTLGLKTKTPKWLPKKPLMFQIIASMESSEAEDILNSPYGEVGFWGQFIDTVCIREAKMHPSIESTTVRSVLGHLARMTRTSHRELGRLTPKDVQHAYELTTGYIPDESGQLMLSRLCTLGRIEPESPDRQFIDPYIVQLLFADCIIDDISHKNHSVLEHAYNQPLQAMGLYFLAQWIETYSFESESISFIHRDGTAINSQVMAEIIAALLLIDGDPLDFRGLKIVGAEICFLALGIRKARNIEFEDGIIQLLSLDNCIIDDCDNFSINKMEIIHASGLSSNSALPSWIKNSKPLKTDSVSNATRIKSSPLPAAQKLFLSIIQKIFFQRGGGRKETSIYKGGFGQNFDRKLIEKILSKLIAEGIIEQSKDSSGFIYNPKREYTSRMRAIRDQLSLSKDPLWLEIATMN</sequence>
<dbReference type="OrthoDB" id="7873212at2"/>
<dbReference type="Proteomes" id="UP000077857">
    <property type="component" value="Unassembled WGS sequence"/>
</dbReference>
<evidence type="ECO:0000313" key="2">
    <source>
        <dbReference type="Proteomes" id="UP000077857"/>
    </source>
</evidence>
<dbReference type="AlphaFoldDB" id="A0A177N2C9"/>
<accession>A0A177N2C9</accession>